<evidence type="ECO:0000313" key="1">
    <source>
        <dbReference type="EMBL" id="MFC4619997.1"/>
    </source>
</evidence>
<dbReference type="InterPro" id="IPR022025">
    <property type="entry name" value="Amidoligase_2"/>
</dbReference>
<name>A0ABV9GPR9_9BACL</name>
<gene>
    <name evidence="1" type="ORF">ACFO4N_14885</name>
</gene>
<proteinExistence type="predicted"/>
<reference evidence="2" key="1">
    <citation type="journal article" date="2019" name="Int. J. Syst. Evol. Microbiol.">
        <title>The Global Catalogue of Microorganisms (GCM) 10K type strain sequencing project: providing services to taxonomists for standard genome sequencing and annotation.</title>
        <authorList>
            <consortium name="The Broad Institute Genomics Platform"/>
            <consortium name="The Broad Institute Genome Sequencing Center for Infectious Disease"/>
            <person name="Wu L."/>
            <person name="Ma J."/>
        </authorList>
    </citation>
    <scope>NUCLEOTIDE SEQUENCE [LARGE SCALE GENOMIC DNA]</scope>
    <source>
        <strain evidence="2">CGMCC 1.16306</strain>
    </source>
</reference>
<organism evidence="1 2">
    <name type="scientific">Camelliibacillus cellulosilyticus</name>
    <dbReference type="NCBI Taxonomy" id="2174486"/>
    <lineage>
        <taxon>Bacteria</taxon>
        <taxon>Bacillati</taxon>
        <taxon>Bacillota</taxon>
        <taxon>Bacilli</taxon>
        <taxon>Bacillales</taxon>
        <taxon>Sporolactobacillaceae</taxon>
        <taxon>Camelliibacillus</taxon>
    </lineage>
</organism>
<comment type="caution">
    <text evidence="1">The sequence shown here is derived from an EMBL/GenBank/DDBJ whole genome shotgun (WGS) entry which is preliminary data.</text>
</comment>
<dbReference type="Pfam" id="PF12224">
    <property type="entry name" value="Amidoligase_2"/>
    <property type="match status" value="1"/>
</dbReference>
<accession>A0ABV9GPR9</accession>
<evidence type="ECO:0000313" key="2">
    <source>
        <dbReference type="Proteomes" id="UP001596022"/>
    </source>
</evidence>
<sequence>MWPQNIDWQVLYFGVEIEFVGGTPEKVDLLPGWHMDLDEQHVDDSGTRSGAELQSPRMPWKNREDIRMMLDRLVAAGAKANWNCGLHVHVGLELWGEDIVLPLIESAFSCQSALQRLLKTAEDRRIFCPLITSAMHDHFKENPVRDSLVHRGRPQSHRCGVNVAAWFDIGTVEFRLANGSLNYCEVLRTIELCLRYVAGVGAGCELPTEPVALAKALGASRQGYPTAQTAPRWYQERMWLEEMLVPILAPVIEDLYPGAEILEILPVAKGLTVEIERPDQPNLLCLFKPTKNGWSYWKTVENWSV</sequence>
<dbReference type="EMBL" id="JBHSFW010000014">
    <property type="protein sequence ID" value="MFC4619997.1"/>
    <property type="molecule type" value="Genomic_DNA"/>
</dbReference>
<protein>
    <submittedName>
        <fullName evidence="1">Amidoligase family protein</fullName>
    </submittedName>
</protein>
<dbReference type="RefSeq" id="WP_376847085.1">
    <property type="nucleotide sequence ID" value="NZ_JBHSFW010000014.1"/>
</dbReference>
<keyword evidence="2" id="KW-1185">Reference proteome</keyword>
<dbReference type="Proteomes" id="UP001596022">
    <property type="component" value="Unassembled WGS sequence"/>
</dbReference>